<keyword evidence="2" id="KW-1185">Reference proteome</keyword>
<dbReference type="RefSeq" id="WP_089004497.1">
    <property type="nucleotide sequence ID" value="NZ_LT607411.1"/>
</dbReference>
<reference evidence="2" key="1">
    <citation type="submission" date="2016-06" db="EMBL/GenBank/DDBJ databases">
        <authorList>
            <person name="Varghese N."/>
            <person name="Submissions Spin"/>
        </authorList>
    </citation>
    <scope>NUCLEOTIDE SEQUENCE [LARGE SCALE GENOMIC DNA]</scope>
    <source>
        <strain evidence="2">DSM 43909</strain>
    </source>
</reference>
<evidence type="ECO:0000313" key="2">
    <source>
        <dbReference type="Proteomes" id="UP000198242"/>
    </source>
</evidence>
<protein>
    <recommendedName>
        <fullName evidence="3">DUF3800 domain-containing protein</fullName>
    </recommendedName>
</protein>
<evidence type="ECO:0008006" key="3">
    <source>
        <dbReference type="Google" id="ProtNLM"/>
    </source>
</evidence>
<proteinExistence type="predicted"/>
<dbReference type="EMBL" id="LT607411">
    <property type="protein sequence ID" value="SCE66446.1"/>
    <property type="molecule type" value="Genomic_DNA"/>
</dbReference>
<dbReference type="Proteomes" id="UP000198242">
    <property type="component" value="Chromosome I"/>
</dbReference>
<organism evidence="1 2">
    <name type="scientific">Micromonospora viridifaciens</name>
    <dbReference type="NCBI Taxonomy" id="1881"/>
    <lineage>
        <taxon>Bacteria</taxon>
        <taxon>Bacillati</taxon>
        <taxon>Actinomycetota</taxon>
        <taxon>Actinomycetes</taxon>
        <taxon>Micromonosporales</taxon>
        <taxon>Micromonosporaceae</taxon>
        <taxon>Micromonospora</taxon>
    </lineage>
</organism>
<dbReference type="Pfam" id="PF12686">
    <property type="entry name" value="DUF3800"/>
    <property type="match status" value="1"/>
</dbReference>
<dbReference type="OrthoDB" id="3255134at2"/>
<dbReference type="AlphaFoldDB" id="A0A1C4U457"/>
<evidence type="ECO:0000313" key="1">
    <source>
        <dbReference type="EMBL" id="SCE66446.1"/>
    </source>
</evidence>
<accession>A0A1C4U457</accession>
<dbReference type="InterPro" id="IPR024524">
    <property type="entry name" value="DUF3800"/>
</dbReference>
<sequence length="193" mass="21526">MTYSPSIAFVDESMRQRHGRSGLYVMAATVVTADGVDEIRRAVKLLDRRGRGFHWREAEPAERRAAVAAVAELEAVHHVVLGAGLDNQRQERGRRECLQRLLWELGALGVVEAWLDARREAQNKLDVRLVDTLRVRGAMPDSLRVDHVSSRAEPLICLADIVAGAVTAEWAEGAEEYVAPLAKVLQRYKIHLS</sequence>
<name>A0A1C4U457_MICVI</name>
<gene>
    <name evidence="1" type="ORF">GA0074695_0142</name>
</gene>